<dbReference type="PANTHER" id="PTHR12694">
    <property type="entry name" value="TRANSCRIPTION INITIATION FACTOR IIA SUBUNIT 1"/>
    <property type="match status" value="1"/>
</dbReference>
<accession>A0A3B3RB83</accession>
<feature type="region of interest" description="Disordered" evidence="5">
    <location>
        <begin position="303"/>
        <end position="325"/>
    </location>
</feature>
<evidence type="ECO:0000256" key="5">
    <source>
        <dbReference type="SAM" id="MobiDB-lite"/>
    </source>
</evidence>
<dbReference type="GO" id="GO:0006367">
    <property type="term" value="P:transcription initiation at RNA polymerase II promoter"/>
    <property type="evidence" value="ECO:0007669"/>
    <property type="project" value="InterPro"/>
</dbReference>
<proteinExistence type="inferred from homology"/>
<comment type="similarity">
    <text evidence="2">Belongs to the TFIIA subunit 1 family.</text>
</comment>
<dbReference type="Proteomes" id="UP000261540">
    <property type="component" value="Unplaced"/>
</dbReference>
<feature type="region of interest" description="Disordered" evidence="5">
    <location>
        <begin position="144"/>
        <end position="164"/>
    </location>
</feature>
<reference evidence="6" key="2">
    <citation type="submission" date="2025-09" db="UniProtKB">
        <authorList>
            <consortium name="Ensembl"/>
        </authorList>
    </citation>
    <scope>IDENTIFICATION</scope>
</reference>
<keyword evidence="3" id="KW-0804">Transcription</keyword>
<dbReference type="SMART" id="SM01371">
    <property type="entry name" value="TFIIA"/>
    <property type="match status" value="1"/>
</dbReference>
<evidence type="ECO:0000256" key="3">
    <source>
        <dbReference type="ARBA" id="ARBA00023163"/>
    </source>
</evidence>
<dbReference type="InterPro" id="IPR004855">
    <property type="entry name" value="TFIIA_asu/bsu"/>
</dbReference>
<sequence>MQSKAVEGFMKGPINPNNFVLQLPANYAQTLHKPTASIVIPAGQTLQNFTTKANGSGALATFSLPPGVSYPVQIPAGVTLQTSSGHLYKVNVPVMVTQAPASNRILPQPIQHVMEPREQVAPQGAVASVAPSAVLQTIPPPAADTYTPAAPSTTLLHPSEPQPVPHQQHLFLGQGGALQPPGALQPQLTLPAVPQPPPLPTPAPVTPDSPGDDEFTLDGIEFSPQPLDMSQPSPFAAQLSSGQACGGQLGAGREEVGQDGGGSLPVNAGEAKAQLVEPAKLEMDLMRDFNYNDLEALQQLDGACDSTSEEEAEEEEVEGGAGADEDEFLGMINAEALKALQEAEGSSEDDGSSSDSDALDDAVEEVEEDPLNSGDDVSEQDVPDLFDTDNVVVCQYDKIHRSKNRWKFYLKDGVMCFGGKDYVFSKAVGEAEW</sequence>
<feature type="compositionally biased region" description="Low complexity" evidence="5">
    <location>
        <begin position="144"/>
        <end position="154"/>
    </location>
</feature>
<dbReference type="InterPro" id="IPR009088">
    <property type="entry name" value="TFIIA_b-brl"/>
</dbReference>
<dbReference type="GO" id="GO:0005672">
    <property type="term" value="C:transcription factor TFIIA complex"/>
    <property type="evidence" value="ECO:0007669"/>
    <property type="project" value="InterPro"/>
</dbReference>
<evidence type="ECO:0000256" key="1">
    <source>
        <dbReference type="ARBA" id="ARBA00004123"/>
    </source>
</evidence>
<dbReference type="STRING" id="1676925.ENSPKIP00000015947"/>
<dbReference type="CDD" id="cd07976">
    <property type="entry name" value="TFIIA_alpha_beta_like"/>
    <property type="match status" value="1"/>
</dbReference>
<evidence type="ECO:0000313" key="7">
    <source>
        <dbReference type="Proteomes" id="UP000261540"/>
    </source>
</evidence>
<comment type="subcellular location">
    <subcellularLocation>
        <location evidence="1">Nucleus</location>
    </subcellularLocation>
</comment>
<keyword evidence="4" id="KW-0539">Nucleus</keyword>
<dbReference type="Ensembl" id="ENSPKIT00000040427.1">
    <property type="protein sequence ID" value="ENSPKIP00000015947.1"/>
    <property type="gene ID" value="ENSPKIG00000002477.1"/>
</dbReference>
<name>A0A3B3RB83_9TELE</name>
<keyword evidence="7" id="KW-1185">Reference proteome</keyword>
<dbReference type="PANTHER" id="PTHR12694:SF9">
    <property type="entry name" value="TFIIA-ALPHA AND BETA-LIKE FACTOR"/>
    <property type="match status" value="1"/>
</dbReference>
<feature type="compositionally biased region" description="Acidic residues" evidence="5">
    <location>
        <begin position="345"/>
        <end position="382"/>
    </location>
</feature>
<feature type="region of interest" description="Disordered" evidence="5">
    <location>
        <begin position="341"/>
        <end position="382"/>
    </location>
</feature>
<dbReference type="Gene3D" id="2.30.18.10">
    <property type="entry name" value="Transcription factor IIA (TFIIA), beta-barrel domain"/>
    <property type="match status" value="1"/>
</dbReference>
<feature type="compositionally biased region" description="Pro residues" evidence="5">
    <location>
        <begin position="193"/>
        <end position="207"/>
    </location>
</feature>
<reference evidence="6" key="1">
    <citation type="submission" date="2025-08" db="UniProtKB">
        <authorList>
            <consortium name="Ensembl"/>
        </authorList>
    </citation>
    <scope>IDENTIFICATION</scope>
</reference>
<feature type="compositionally biased region" description="Polar residues" evidence="5">
    <location>
        <begin position="230"/>
        <end position="243"/>
    </location>
</feature>
<feature type="region of interest" description="Disordered" evidence="5">
    <location>
        <begin position="230"/>
        <end position="264"/>
    </location>
</feature>
<dbReference type="AlphaFoldDB" id="A0A3B3RB83"/>
<dbReference type="GeneTree" id="ENSGT00940000163055"/>
<evidence type="ECO:0000313" key="6">
    <source>
        <dbReference type="Ensembl" id="ENSPKIP00000015947.1"/>
    </source>
</evidence>
<organism evidence="6 7">
    <name type="scientific">Paramormyrops kingsleyae</name>
    <dbReference type="NCBI Taxonomy" id="1676925"/>
    <lineage>
        <taxon>Eukaryota</taxon>
        <taxon>Metazoa</taxon>
        <taxon>Chordata</taxon>
        <taxon>Craniata</taxon>
        <taxon>Vertebrata</taxon>
        <taxon>Euteleostomi</taxon>
        <taxon>Actinopterygii</taxon>
        <taxon>Neopterygii</taxon>
        <taxon>Teleostei</taxon>
        <taxon>Osteoglossocephala</taxon>
        <taxon>Osteoglossomorpha</taxon>
        <taxon>Osteoglossiformes</taxon>
        <taxon>Mormyridae</taxon>
        <taxon>Paramormyrops</taxon>
    </lineage>
</organism>
<protein>
    <submittedName>
        <fullName evidence="6">Ral transcription factor IIA subunit 1 like</fullName>
    </submittedName>
</protein>
<evidence type="ECO:0000256" key="2">
    <source>
        <dbReference type="ARBA" id="ARBA00010059"/>
    </source>
</evidence>
<dbReference type="FunFam" id="2.30.18.10:FF:000002">
    <property type="entry name" value="Transcription initiation factor IIA subunit 1"/>
    <property type="match status" value="1"/>
</dbReference>
<evidence type="ECO:0000256" key="4">
    <source>
        <dbReference type="ARBA" id="ARBA00023242"/>
    </source>
</evidence>
<dbReference type="Pfam" id="PF03153">
    <property type="entry name" value="TFIIA"/>
    <property type="match status" value="1"/>
</dbReference>
<dbReference type="SUPFAM" id="SSF50784">
    <property type="entry name" value="Transcription factor IIA (TFIIA), beta-barrel domain"/>
    <property type="match status" value="1"/>
</dbReference>
<feature type="compositionally biased region" description="Acidic residues" evidence="5">
    <location>
        <begin position="307"/>
        <end position="325"/>
    </location>
</feature>
<feature type="region of interest" description="Disordered" evidence="5">
    <location>
        <begin position="179"/>
        <end position="218"/>
    </location>
</feature>